<evidence type="ECO:0000256" key="10">
    <source>
        <dbReference type="ARBA" id="ARBA00022692"/>
    </source>
</evidence>
<proteinExistence type="inferred from homology"/>
<evidence type="ECO:0000256" key="4">
    <source>
        <dbReference type="ARBA" id="ARBA00012133"/>
    </source>
</evidence>
<name>A0ABY5GNP2_9GAMM</name>
<dbReference type="PANTHER" id="PTHR34299">
    <property type="entry name" value="DIACYLGLYCEROL KINASE"/>
    <property type="match status" value="1"/>
</dbReference>
<dbReference type="RefSeq" id="WP_255392071.1">
    <property type="nucleotide sequence ID" value="NZ_CP101509.1"/>
</dbReference>
<keyword evidence="6" id="KW-1003">Cell membrane</keyword>
<keyword evidence="10 21" id="KW-0812">Transmembrane</keyword>
<evidence type="ECO:0000256" key="8">
    <source>
        <dbReference type="ARBA" id="ARBA00022519"/>
    </source>
</evidence>
<evidence type="ECO:0000256" key="3">
    <source>
        <dbReference type="ARBA" id="ARBA00005967"/>
    </source>
</evidence>
<comment type="similarity">
    <text evidence="3 21">Belongs to the bacterial diacylglycerol kinase family.</text>
</comment>
<evidence type="ECO:0000256" key="16">
    <source>
        <dbReference type="ARBA" id="ARBA00022989"/>
    </source>
</evidence>
<dbReference type="GO" id="GO:0016301">
    <property type="term" value="F:kinase activity"/>
    <property type="evidence" value="ECO:0007669"/>
    <property type="project" value="UniProtKB-KW"/>
</dbReference>
<evidence type="ECO:0000256" key="9">
    <source>
        <dbReference type="ARBA" id="ARBA00022679"/>
    </source>
</evidence>
<keyword evidence="14 21" id="KW-0067">ATP-binding</keyword>
<organism evidence="22 23">
    <name type="scientific">Photobacterium atrarenae</name>
    <dbReference type="NCBI Taxonomy" id="865757"/>
    <lineage>
        <taxon>Bacteria</taxon>
        <taxon>Pseudomonadati</taxon>
        <taxon>Pseudomonadota</taxon>
        <taxon>Gammaproteobacteria</taxon>
        <taxon>Vibrionales</taxon>
        <taxon>Vibrionaceae</taxon>
        <taxon>Photobacterium</taxon>
    </lineage>
</organism>
<feature type="transmembrane region" description="Helical" evidence="21">
    <location>
        <begin position="97"/>
        <end position="118"/>
    </location>
</feature>
<dbReference type="EMBL" id="CP101509">
    <property type="protein sequence ID" value="UTV30705.1"/>
    <property type="molecule type" value="Genomic_DNA"/>
</dbReference>
<keyword evidence="9 21" id="KW-0808">Transferase</keyword>
<comment type="cofactor">
    <cofactor evidence="1">
        <name>Mg(2+)</name>
        <dbReference type="ChEBI" id="CHEBI:18420"/>
    </cofactor>
</comment>
<keyword evidence="23" id="KW-1185">Reference proteome</keyword>
<evidence type="ECO:0000256" key="20">
    <source>
        <dbReference type="ARBA" id="ARBA00023264"/>
    </source>
</evidence>
<dbReference type="PANTHER" id="PTHR34299:SF1">
    <property type="entry name" value="DIACYLGLYCEROL KINASE"/>
    <property type="match status" value="1"/>
</dbReference>
<evidence type="ECO:0000256" key="11">
    <source>
        <dbReference type="ARBA" id="ARBA00022723"/>
    </source>
</evidence>
<evidence type="ECO:0000313" key="22">
    <source>
        <dbReference type="EMBL" id="UTV30705.1"/>
    </source>
</evidence>
<dbReference type="Proteomes" id="UP001057998">
    <property type="component" value="Chromosome 2"/>
</dbReference>
<evidence type="ECO:0000256" key="2">
    <source>
        <dbReference type="ARBA" id="ARBA00004429"/>
    </source>
</evidence>
<comment type="function">
    <text evidence="21">Catalyzes the ATP-dependent phosphorylation of sn-l,2-diacylglycerol (DAG) to phosphatidic acid. Involved in the recycling of diacylglycerol produced as a by-product during membrane-derived oligosaccharide (MDO) biosynthesis.</text>
</comment>
<dbReference type="InterPro" id="IPR036945">
    <property type="entry name" value="DAGK_sf"/>
</dbReference>
<keyword evidence="20 21" id="KW-1208">Phospholipid metabolism</keyword>
<gene>
    <name evidence="22" type="ORF">NNL38_19275</name>
</gene>
<dbReference type="EC" id="2.7.1.107" evidence="4 21"/>
<keyword evidence="12 21" id="KW-0547">Nucleotide-binding</keyword>
<dbReference type="InterPro" id="IPR000829">
    <property type="entry name" value="DAGK"/>
</dbReference>
<reference evidence="22" key="1">
    <citation type="submission" date="2022-07" db="EMBL/GenBank/DDBJ databases">
        <title>Genome sequencing of Photobacterium atrarenae GJH2-4.</title>
        <authorList>
            <person name="Park S.-J."/>
        </authorList>
    </citation>
    <scope>NUCLEOTIDE SEQUENCE</scope>
    <source>
        <strain evidence="22">GJH2-4</strain>
    </source>
</reference>
<evidence type="ECO:0000256" key="5">
    <source>
        <dbReference type="ARBA" id="ARBA00017575"/>
    </source>
</evidence>
<evidence type="ECO:0000256" key="13">
    <source>
        <dbReference type="ARBA" id="ARBA00022777"/>
    </source>
</evidence>
<evidence type="ECO:0000313" key="23">
    <source>
        <dbReference type="Proteomes" id="UP001057998"/>
    </source>
</evidence>
<feature type="transmembrane region" description="Helical" evidence="21">
    <location>
        <begin position="57"/>
        <end position="76"/>
    </location>
</feature>
<dbReference type="InterPro" id="IPR033718">
    <property type="entry name" value="DAGK_prok"/>
</dbReference>
<protein>
    <recommendedName>
        <fullName evidence="5 21">Diacylglycerol kinase</fullName>
        <ecNumber evidence="4 21">2.7.1.107</ecNumber>
    </recommendedName>
</protein>
<keyword evidence="16 21" id="KW-1133">Transmembrane helix</keyword>
<evidence type="ECO:0000256" key="21">
    <source>
        <dbReference type="RuleBase" id="RU363065"/>
    </source>
</evidence>
<feature type="transmembrane region" description="Helical" evidence="21">
    <location>
        <begin position="32"/>
        <end position="51"/>
    </location>
</feature>
<comment type="subcellular location">
    <subcellularLocation>
        <location evidence="2 21">Cell inner membrane</location>
        <topology evidence="2 21">Multi-pass membrane protein</topology>
    </subcellularLocation>
</comment>
<keyword evidence="19" id="KW-0594">Phospholipid biosynthesis</keyword>
<dbReference type="CDD" id="cd14264">
    <property type="entry name" value="DAGK_IM"/>
    <property type="match status" value="1"/>
</dbReference>
<evidence type="ECO:0000256" key="17">
    <source>
        <dbReference type="ARBA" id="ARBA00023098"/>
    </source>
</evidence>
<evidence type="ECO:0000256" key="19">
    <source>
        <dbReference type="ARBA" id="ARBA00023209"/>
    </source>
</evidence>
<evidence type="ECO:0000256" key="12">
    <source>
        <dbReference type="ARBA" id="ARBA00022741"/>
    </source>
</evidence>
<evidence type="ECO:0000256" key="15">
    <source>
        <dbReference type="ARBA" id="ARBA00022842"/>
    </source>
</evidence>
<keyword evidence="8 21" id="KW-0997">Cell inner membrane</keyword>
<evidence type="ECO:0000256" key="18">
    <source>
        <dbReference type="ARBA" id="ARBA00023136"/>
    </source>
</evidence>
<dbReference type="Pfam" id="PF01219">
    <property type="entry name" value="DAGK_prokar"/>
    <property type="match status" value="1"/>
</dbReference>
<keyword evidence="18 21" id="KW-0472">Membrane</keyword>
<keyword evidence="7" id="KW-0444">Lipid biosynthesis</keyword>
<sequence length="119" mass="13059">MKPGETGLKRVYDATCYSIQGLKAAWKYEEAFRMEVWIMVLVIPATFFLPVTKLEQLALVASLVLVLIVELLNSAVEAVVDRVGDDYHALSGRAKDIGSAAVFVSMLLAGLIWAVILFV</sequence>
<keyword evidence="17 21" id="KW-0443">Lipid metabolism</keyword>
<comment type="catalytic activity">
    <reaction evidence="21">
        <text>a 1,2-diacyl-sn-glycerol + ATP = a 1,2-diacyl-sn-glycero-3-phosphate + ADP + H(+)</text>
        <dbReference type="Rhea" id="RHEA:10272"/>
        <dbReference type="ChEBI" id="CHEBI:15378"/>
        <dbReference type="ChEBI" id="CHEBI:17815"/>
        <dbReference type="ChEBI" id="CHEBI:30616"/>
        <dbReference type="ChEBI" id="CHEBI:58608"/>
        <dbReference type="ChEBI" id="CHEBI:456216"/>
        <dbReference type="EC" id="2.7.1.107"/>
    </reaction>
</comment>
<evidence type="ECO:0000256" key="6">
    <source>
        <dbReference type="ARBA" id="ARBA00022475"/>
    </source>
</evidence>
<accession>A0ABY5GNP2</accession>
<dbReference type="Gene3D" id="1.10.287.3610">
    <property type="match status" value="1"/>
</dbReference>
<evidence type="ECO:0000256" key="14">
    <source>
        <dbReference type="ARBA" id="ARBA00022840"/>
    </source>
</evidence>
<keyword evidence="13 21" id="KW-0418">Kinase</keyword>
<keyword evidence="11" id="KW-0479">Metal-binding</keyword>
<evidence type="ECO:0000256" key="1">
    <source>
        <dbReference type="ARBA" id="ARBA00001946"/>
    </source>
</evidence>
<evidence type="ECO:0000256" key="7">
    <source>
        <dbReference type="ARBA" id="ARBA00022516"/>
    </source>
</evidence>
<dbReference type="PROSITE" id="PS01069">
    <property type="entry name" value="DAGK_PROKAR"/>
    <property type="match status" value="1"/>
</dbReference>
<keyword evidence="15" id="KW-0460">Magnesium</keyword>